<keyword evidence="13" id="KW-0040">ANK repeat</keyword>
<keyword evidence="9 12" id="KW-0961">Cell wall biogenesis/degradation</keyword>
<feature type="binding site" evidence="12">
    <location>
        <begin position="22"/>
        <end position="23"/>
    </location>
    <ligand>
        <name>phosphoenolpyruvate</name>
        <dbReference type="ChEBI" id="CHEBI:58702"/>
    </ligand>
</feature>
<dbReference type="CDD" id="cd01555">
    <property type="entry name" value="UdpNAET"/>
    <property type="match status" value="1"/>
</dbReference>
<dbReference type="EC" id="2.5.1.7" evidence="12"/>
<evidence type="ECO:0000256" key="11">
    <source>
        <dbReference type="ARBA" id="ARBA00047527"/>
    </source>
</evidence>
<evidence type="ECO:0000256" key="10">
    <source>
        <dbReference type="ARBA" id="ARBA00038367"/>
    </source>
</evidence>
<evidence type="ECO:0000256" key="13">
    <source>
        <dbReference type="PROSITE-ProRule" id="PRU00023"/>
    </source>
</evidence>
<keyword evidence="7 12" id="KW-0573">Peptidoglycan synthesis</keyword>
<evidence type="ECO:0000256" key="5">
    <source>
        <dbReference type="ARBA" id="ARBA00022679"/>
    </source>
</evidence>
<evidence type="ECO:0000256" key="6">
    <source>
        <dbReference type="ARBA" id="ARBA00022960"/>
    </source>
</evidence>
<comment type="pathway">
    <text evidence="2 12">Cell wall biogenesis; peptidoglycan biosynthesis.</text>
</comment>
<dbReference type="GO" id="GO:0005737">
    <property type="term" value="C:cytoplasm"/>
    <property type="evidence" value="ECO:0007669"/>
    <property type="project" value="UniProtKB-SubCell"/>
</dbReference>
<feature type="repeat" description="ANK" evidence="13">
    <location>
        <begin position="177"/>
        <end position="210"/>
    </location>
</feature>
<dbReference type="PANTHER" id="PTHR43783">
    <property type="entry name" value="UDP-N-ACETYLGLUCOSAMINE 1-CARBOXYVINYLTRANSFERASE"/>
    <property type="match status" value="1"/>
</dbReference>
<dbReference type="AlphaFoldDB" id="A0A371B0E3"/>
<dbReference type="InterPro" id="IPR005750">
    <property type="entry name" value="UDP_GlcNAc_COvinyl_MurA"/>
</dbReference>
<dbReference type="OrthoDB" id="9803760at2"/>
<dbReference type="GO" id="GO:0008760">
    <property type="term" value="F:UDP-N-acetylglucosamine 1-carboxyvinyltransferase activity"/>
    <property type="evidence" value="ECO:0007669"/>
    <property type="project" value="UniProtKB-UniRule"/>
</dbReference>
<feature type="binding site" evidence="12">
    <location>
        <begin position="121"/>
        <end position="125"/>
    </location>
    <ligand>
        <name>UDP-N-acetyl-alpha-D-glucosamine</name>
        <dbReference type="ChEBI" id="CHEBI:57705"/>
    </ligand>
</feature>
<feature type="binding site" evidence="12">
    <location>
        <position position="305"/>
    </location>
    <ligand>
        <name>UDP-N-acetyl-alpha-D-glucosamine</name>
        <dbReference type="ChEBI" id="CHEBI:57705"/>
    </ligand>
</feature>
<dbReference type="UniPathway" id="UPA00219"/>
<evidence type="ECO:0000313" key="16">
    <source>
        <dbReference type="Proteomes" id="UP000255036"/>
    </source>
</evidence>
<dbReference type="PANTHER" id="PTHR43783:SF1">
    <property type="entry name" value="UDP-N-ACETYLGLUCOSAMINE 1-CARBOXYVINYLTRANSFERASE"/>
    <property type="match status" value="1"/>
</dbReference>
<comment type="caution">
    <text evidence="15">The sequence shown here is derived from an EMBL/GenBank/DDBJ whole genome shotgun (WGS) entry which is preliminary data.</text>
</comment>
<accession>A0A371B0E3</accession>
<dbReference type="EMBL" id="QRCT01000002">
    <property type="protein sequence ID" value="RDU25266.1"/>
    <property type="molecule type" value="Genomic_DNA"/>
</dbReference>
<evidence type="ECO:0000313" key="15">
    <source>
        <dbReference type="EMBL" id="RDU25266.1"/>
    </source>
</evidence>
<dbReference type="Pfam" id="PF00275">
    <property type="entry name" value="EPSP_synthase"/>
    <property type="match status" value="1"/>
</dbReference>
<feature type="modified residue" description="2-(S-cysteinyl)pyruvic acid O-phosphothioketal" evidence="12">
    <location>
        <position position="116"/>
    </location>
</feature>
<dbReference type="NCBIfam" id="TIGR01072">
    <property type="entry name" value="murA"/>
    <property type="match status" value="1"/>
</dbReference>
<keyword evidence="16" id="KW-1185">Reference proteome</keyword>
<dbReference type="GO" id="GO:0009252">
    <property type="term" value="P:peptidoglycan biosynthetic process"/>
    <property type="evidence" value="ECO:0007669"/>
    <property type="project" value="UniProtKB-UniRule"/>
</dbReference>
<dbReference type="NCBIfam" id="NF006873">
    <property type="entry name" value="PRK09369.1"/>
    <property type="match status" value="1"/>
</dbReference>
<evidence type="ECO:0000256" key="2">
    <source>
        <dbReference type="ARBA" id="ARBA00004752"/>
    </source>
</evidence>
<comment type="function">
    <text evidence="12">Cell wall formation. Adds enolpyruvyl to UDP-N-acetylglucosamine.</text>
</comment>
<sequence length="416" mass="45235">MNKIEILGGKPLQGVVTIQGSKNAVLPILAASVLNKGITVLHGCPKILDVIYMIEILKEIGCYIKWNEESLMIDASTIVSGAISKEYAQKMRSSVILFGSLLARKGEASIVYPGGCIIGGRPIDLHIMALKKLNATIEEKNERIMGYTKELRGSEIYFPFSSVGATENVLLAAVLANGTTYIHAAAKEPEIQILCSFLREMGADISGDGTDCITVNGVKELKDIEYRIPSDRIVAGTYLLAAVATRGKILLKKAPTEHINEFLKVVEQLGARIFLLGEGVWINAQEATHSIEYLETNPYPGFPTDLQSQMMAVLSIADGESRLKENIFDGRFRLADELNKMGADIRIQGNEAVIHGVEKLKGGNVWAQDLRGGAALAIAGLAAENRTIVHDIGHIQRGYLDICKDLTELGADIRYS</sequence>
<organism evidence="15 16">
    <name type="scientific">Anaerosacchariphilus polymeriproducens</name>
    <dbReference type="NCBI Taxonomy" id="1812858"/>
    <lineage>
        <taxon>Bacteria</taxon>
        <taxon>Bacillati</taxon>
        <taxon>Bacillota</taxon>
        <taxon>Clostridia</taxon>
        <taxon>Lachnospirales</taxon>
        <taxon>Lachnospiraceae</taxon>
        <taxon>Anaerosacchariphilus</taxon>
    </lineage>
</organism>
<evidence type="ECO:0000256" key="9">
    <source>
        <dbReference type="ARBA" id="ARBA00023316"/>
    </source>
</evidence>
<feature type="domain" description="Enolpyruvate transferase" evidence="14">
    <location>
        <begin position="8"/>
        <end position="405"/>
    </location>
</feature>
<dbReference type="HAMAP" id="MF_00111">
    <property type="entry name" value="MurA"/>
    <property type="match status" value="1"/>
</dbReference>
<dbReference type="RefSeq" id="WP_115480171.1">
    <property type="nucleotide sequence ID" value="NZ_QRCT01000002.1"/>
</dbReference>
<dbReference type="InterPro" id="IPR001986">
    <property type="entry name" value="Enolpyruvate_Tfrase_dom"/>
</dbReference>
<protein>
    <recommendedName>
        <fullName evidence="12">UDP-N-acetylglucosamine 1-carboxyvinyltransferase</fullName>
        <ecNumber evidence="12">2.5.1.7</ecNumber>
    </recommendedName>
    <alternativeName>
        <fullName evidence="12">Enoylpyruvate transferase</fullName>
    </alternativeName>
    <alternativeName>
        <fullName evidence="12">UDP-N-acetylglucosamine enolpyruvyl transferase</fullName>
        <shortName evidence="12">EPT</shortName>
    </alternativeName>
</protein>
<dbReference type="GO" id="GO:0071555">
    <property type="term" value="P:cell wall organization"/>
    <property type="evidence" value="ECO:0007669"/>
    <property type="project" value="UniProtKB-KW"/>
</dbReference>
<dbReference type="InterPro" id="IPR050068">
    <property type="entry name" value="MurA_subfamily"/>
</dbReference>
<dbReference type="Gene3D" id="3.65.10.10">
    <property type="entry name" value="Enolpyruvate transferase domain"/>
    <property type="match status" value="2"/>
</dbReference>
<evidence type="ECO:0000259" key="14">
    <source>
        <dbReference type="Pfam" id="PF00275"/>
    </source>
</evidence>
<keyword evidence="3 12" id="KW-0963">Cytoplasm</keyword>
<keyword evidence="5 12" id="KW-0808">Transferase</keyword>
<gene>
    <name evidence="12 15" type="primary">murA</name>
    <name evidence="15" type="ORF">DWV06_00230</name>
</gene>
<evidence type="ECO:0000256" key="8">
    <source>
        <dbReference type="ARBA" id="ARBA00023306"/>
    </source>
</evidence>
<comment type="subcellular location">
    <subcellularLocation>
        <location evidence="1 12">Cytoplasm</location>
    </subcellularLocation>
</comment>
<feature type="binding site" evidence="12">
    <location>
        <position position="92"/>
    </location>
    <ligand>
        <name>UDP-N-acetyl-alpha-D-glucosamine</name>
        <dbReference type="ChEBI" id="CHEBI:57705"/>
    </ligand>
</feature>
<comment type="caution">
    <text evidence="12">Lacks conserved residue(s) required for the propagation of feature annotation.</text>
</comment>
<name>A0A371B0E3_9FIRM</name>
<reference evidence="15 16" key="1">
    <citation type="submission" date="2018-07" db="EMBL/GenBank/DDBJ databases">
        <title>Anaerosacharophilus polymeroproducens gen. nov. sp. nov., an anaerobic bacterium isolated from salt field.</title>
        <authorList>
            <person name="Kim W."/>
            <person name="Yang S.-H."/>
            <person name="Oh J."/>
            <person name="Lee J.-H."/>
            <person name="Kwon K.K."/>
        </authorList>
    </citation>
    <scope>NUCLEOTIDE SEQUENCE [LARGE SCALE GENOMIC DNA]</scope>
    <source>
        <strain evidence="15 16">MCWD5</strain>
    </source>
</reference>
<keyword evidence="8 12" id="KW-0131">Cell cycle</keyword>
<keyword evidence="12" id="KW-0670">Pyruvate</keyword>
<evidence type="ECO:0000256" key="3">
    <source>
        <dbReference type="ARBA" id="ARBA00022490"/>
    </source>
</evidence>
<evidence type="ECO:0000256" key="7">
    <source>
        <dbReference type="ARBA" id="ARBA00022984"/>
    </source>
</evidence>
<proteinExistence type="inferred from homology"/>
<comment type="similarity">
    <text evidence="10 12">Belongs to the EPSP synthase family. MurA subfamily.</text>
</comment>
<dbReference type="PROSITE" id="PS50088">
    <property type="entry name" value="ANK_REPEAT"/>
    <property type="match status" value="1"/>
</dbReference>
<evidence type="ECO:0000256" key="4">
    <source>
        <dbReference type="ARBA" id="ARBA00022618"/>
    </source>
</evidence>
<keyword evidence="4 12" id="KW-0132">Cell division</keyword>
<evidence type="ECO:0000256" key="12">
    <source>
        <dbReference type="HAMAP-Rule" id="MF_00111"/>
    </source>
</evidence>
<keyword evidence="6 12" id="KW-0133">Cell shape</keyword>
<dbReference type="InterPro" id="IPR036968">
    <property type="entry name" value="Enolpyruvate_Tfrase_sf"/>
</dbReference>
<feature type="active site" description="Proton donor" evidence="12">
    <location>
        <position position="116"/>
    </location>
</feature>
<dbReference type="GO" id="GO:0019277">
    <property type="term" value="P:UDP-N-acetylgalactosamine biosynthetic process"/>
    <property type="evidence" value="ECO:0007669"/>
    <property type="project" value="InterPro"/>
</dbReference>
<evidence type="ECO:0000256" key="1">
    <source>
        <dbReference type="ARBA" id="ARBA00004496"/>
    </source>
</evidence>
<dbReference type="Proteomes" id="UP000255036">
    <property type="component" value="Unassembled WGS sequence"/>
</dbReference>
<dbReference type="InterPro" id="IPR013792">
    <property type="entry name" value="RNA3'P_cycl/enolpyr_Trfase_a/b"/>
</dbReference>
<dbReference type="SUPFAM" id="SSF55205">
    <property type="entry name" value="EPT/RTPC-like"/>
    <property type="match status" value="1"/>
</dbReference>
<dbReference type="GO" id="GO:0008360">
    <property type="term" value="P:regulation of cell shape"/>
    <property type="evidence" value="ECO:0007669"/>
    <property type="project" value="UniProtKB-KW"/>
</dbReference>
<dbReference type="GO" id="GO:0051301">
    <property type="term" value="P:cell division"/>
    <property type="evidence" value="ECO:0007669"/>
    <property type="project" value="UniProtKB-KW"/>
</dbReference>
<comment type="catalytic activity">
    <reaction evidence="11 12">
        <text>phosphoenolpyruvate + UDP-N-acetyl-alpha-D-glucosamine = UDP-N-acetyl-3-O-(1-carboxyvinyl)-alpha-D-glucosamine + phosphate</text>
        <dbReference type="Rhea" id="RHEA:18681"/>
        <dbReference type="ChEBI" id="CHEBI:43474"/>
        <dbReference type="ChEBI" id="CHEBI:57705"/>
        <dbReference type="ChEBI" id="CHEBI:58702"/>
        <dbReference type="ChEBI" id="CHEBI:68483"/>
        <dbReference type="EC" id="2.5.1.7"/>
    </reaction>
</comment>
<feature type="binding site" evidence="12">
    <location>
        <position position="327"/>
    </location>
    <ligand>
        <name>UDP-N-acetyl-alpha-D-glucosamine</name>
        <dbReference type="ChEBI" id="CHEBI:57705"/>
    </ligand>
</feature>
<dbReference type="InterPro" id="IPR002110">
    <property type="entry name" value="Ankyrin_rpt"/>
</dbReference>